<feature type="non-terminal residue" evidence="2">
    <location>
        <position position="126"/>
    </location>
</feature>
<dbReference type="RefSeq" id="WP_311547850.1">
    <property type="nucleotide sequence ID" value="NZ_JAVREK010000085.1"/>
</dbReference>
<reference evidence="3" key="1">
    <citation type="submission" date="2023-07" db="EMBL/GenBank/DDBJ databases">
        <title>30 novel species of actinomycetes from the DSMZ collection.</title>
        <authorList>
            <person name="Nouioui I."/>
        </authorList>
    </citation>
    <scope>NUCLEOTIDE SEQUENCE [LARGE SCALE GENOMIC DNA]</scope>
    <source>
        <strain evidence="3">DSM 45055</strain>
    </source>
</reference>
<dbReference type="Proteomes" id="UP001183226">
    <property type="component" value="Unassembled WGS sequence"/>
</dbReference>
<accession>A0ABU2L197</accession>
<protein>
    <submittedName>
        <fullName evidence="2">Uncharacterized protein</fullName>
    </submittedName>
</protein>
<feature type="compositionally biased region" description="Polar residues" evidence="1">
    <location>
        <begin position="17"/>
        <end position="27"/>
    </location>
</feature>
<feature type="non-terminal residue" evidence="2">
    <location>
        <position position="1"/>
    </location>
</feature>
<comment type="caution">
    <text evidence="2">The sequence shown here is derived from an EMBL/GenBank/DDBJ whole genome shotgun (WGS) entry which is preliminary data.</text>
</comment>
<sequence>MQLAGKIDCPSGKAETGSKSFTKGGNENFTKELLETKPKNSPVPKKWLDKGGSISIDENKVWTYTNKNGVSIRYPDGYPDFSRYQHPVVAPVKINFTSTRRLDFKEANLKAGLGRESTPSVPASDR</sequence>
<name>A0ABU2L197_9ACTN</name>
<proteinExistence type="predicted"/>
<dbReference type="EMBL" id="JAVREK010000085">
    <property type="protein sequence ID" value="MDT0305339.1"/>
    <property type="molecule type" value="Genomic_DNA"/>
</dbReference>
<feature type="region of interest" description="Disordered" evidence="1">
    <location>
        <begin position="1"/>
        <end position="27"/>
    </location>
</feature>
<organism evidence="2 3">
    <name type="scientific">Streptomonospora wellingtoniae</name>
    <dbReference type="NCBI Taxonomy" id="3075544"/>
    <lineage>
        <taxon>Bacteria</taxon>
        <taxon>Bacillati</taxon>
        <taxon>Actinomycetota</taxon>
        <taxon>Actinomycetes</taxon>
        <taxon>Streptosporangiales</taxon>
        <taxon>Nocardiopsidaceae</taxon>
        <taxon>Streptomonospora</taxon>
    </lineage>
</organism>
<keyword evidence="3" id="KW-1185">Reference proteome</keyword>
<evidence type="ECO:0000313" key="2">
    <source>
        <dbReference type="EMBL" id="MDT0305339.1"/>
    </source>
</evidence>
<gene>
    <name evidence="2" type="ORF">RM446_24740</name>
</gene>
<evidence type="ECO:0000313" key="3">
    <source>
        <dbReference type="Proteomes" id="UP001183226"/>
    </source>
</evidence>
<evidence type="ECO:0000256" key="1">
    <source>
        <dbReference type="SAM" id="MobiDB-lite"/>
    </source>
</evidence>